<sequence length="137" mass="14797">MLGVGENEGGLALRALSTKLELLLIVLMSRAGTHEQINSHRSEARHGDATNAVEHLGSKLGPGGSLVQCKRLNKPETEDACLESMVQPKDVVLNSTPCHSYSWHAIYTVWVAVPSFTHASTPGRTDGGPQGRYMCEM</sequence>
<keyword evidence="2" id="KW-1185">Reference proteome</keyword>
<dbReference type="EMBL" id="KN818387">
    <property type="protein sequence ID" value="KIL57026.1"/>
    <property type="molecule type" value="Genomic_DNA"/>
</dbReference>
<dbReference type="HOGENOM" id="CLU_1864617_0_0_1"/>
<dbReference type="InParanoid" id="A0A0C2WK31"/>
<dbReference type="AlphaFoldDB" id="A0A0C2WK31"/>
<evidence type="ECO:0000313" key="2">
    <source>
        <dbReference type="Proteomes" id="UP000054549"/>
    </source>
</evidence>
<name>A0A0C2WK31_AMAMK</name>
<reference evidence="1 2" key="1">
    <citation type="submission" date="2014-04" db="EMBL/GenBank/DDBJ databases">
        <title>Evolutionary Origins and Diversification of the Mycorrhizal Mutualists.</title>
        <authorList>
            <consortium name="DOE Joint Genome Institute"/>
            <consortium name="Mycorrhizal Genomics Consortium"/>
            <person name="Kohler A."/>
            <person name="Kuo A."/>
            <person name="Nagy L.G."/>
            <person name="Floudas D."/>
            <person name="Copeland A."/>
            <person name="Barry K.W."/>
            <person name="Cichocki N."/>
            <person name="Veneault-Fourrey C."/>
            <person name="LaButti K."/>
            <person name="Lindquist E.A."/>
            <person name="Lipzen A."/>
            <person name="Lundell T."/>
            <person name="Morin E."/>
            <person name="Murat C."/>
            <person name="Riley R."/>
            <person name="Ohm R."/>
            <person name="Sun H."/>
            <person name="Tunlid A."/>
            <person name="Henrissat B."/>
            <person name="Grigoriev I.V."/>
            <person name="Hibbett D.S."/>
            <person name="Martin F."/>
        </authorList>
    </citation>
    <scope>NUCLEOTIDE SEQUENCE [LARGE SCALE GENOMIC DNA]</scope>
    <source>
        <strain evidence="1 2">Koide BX008</strain>
    </source>
</reference>
<organism evidence="1 2">
    <name type="scientific">Amanita muscaria (strain Koide BX008)</name>
    <dbReference type="NCBI Taxonomy" id="946122"/>
    <lineage>
        <taxon>Eukaryota</taxon>
        <taxon>Fungi</taxon>
        <taxon>Dikarya</taxon>
        <taxon>Basidiomycota</taxon>
        <taxon>Agaricomycotina</taxon>
        <taxon>Agaricomycetes</taxon>
        <taxon>Agaricomycetidae</taxon>
        <taxon>Agaricales</taxon>
        <taxon>Pluteineae</taxon>
        <taxon>Amanitaceae</taxon>
        <taxon>Amanita</taxon>
    </lineage>
</organism>
<dbReference type="Proteomes" id="UP000054549">
    <property type="component" value="Unassembled WGS sequence"/>
</dbReference>
<protein>
    <submittedName>
        <fullName evidence="1">Uncharacterized protein</fullName>
    </submittedName>
</protein>
<gene>
    <name evidence="1" type="ORF">M378DRAFT_172223</name>
</gene>
<evidence type="ECO:0000313" key="1">
    <source>
        <dbReference type="EMBL" id="KIL57026.1"/>
    </source>
</evidence>
<proteinExistence type="predicted"/>
<accession>A0A0C2WK31</accession>